<organism evidence="1 2">
    <name type="scientific">Aquimarina litoralis</name>
    <dbReference type="NCBI Taxonomy" id="584605"/>
    <lineage>
        <taxon>Bacteria</taxon>
        <taxon>Pseudomonadati</taxon>
        <taxon>Bacteroidota</taxon>
        <taxon>Flavobacteriia</taxon>
        <taxon>Flavobacteriales</taxon>
        <taxon>Flavobacteriaceae</taxon>
        <taxon>Aquimarina</taxon>
    </lineage>
</organism>
<keyword evidence="2" id="KW-1185">Reference proteome</keyword>
<proteinExistence type="predicted"/>
<protein>
    <recommendedName>
        <fullName evidence="3">Glycine dehydrogenase</fullName>
    </recommendedName>
</protein>
<evidence type="ECO:0000313" key="1">
    <source>
        <dbReference type="EMBL" id="GAA0724656.1"/>
    </source>
</evidence>
<evidence type="ECO:0000313" key="2">
    <source>
        <dbReference type="Proteomes" id="UP001501758"/>
    </source>
</evidence>
<sequence>MKTSNSLFVSCEQAKFICDKNQYGEASFLEIIKLNIRLVYCKVTRAYSKRNTKLTKTIKNSNVQVMETSMKEKMKEQLRKKLAE</sequence>
<evidence type="ECO:0008006" key="3">
    <source>
        <dbReference type="Google" id="ProtNLM"/>
    </source>
</evidence>
<accession>A0ABN1IZJ2</accession>
<comment type="caution">
    <text evidence="1">The sequence shown here is derived from an EMBL/GenBank/DDBJ whole genome shotgun (WGS) entry which is preliminary data.</text>
</comment>
<name>A0ABN1IZJ2_9FLAO</name>
<dbReference type="RefSeq" id="WP_299901021.1">
    <property type="nucleotide sequence ID" value="NZ_BAAAGE010000003.1"/>
</dbReference>
<reference evidence="1 2" key="1">
    <citation type="journal article" date="2019" name="Int. J. Syst. Evol. Microbiol.">
        <title>The Global Catalogue of Microorganisms (GCM) 10K type strain sequencing project: providing services to taxonomists for standard genome sequencing and annotation.</title>
        <authorList>
            <consortium name="The Broad Institute Genomics Platform"/>
            <consortium name="The Broad Institute Genome Sequencing Center for Infectious Disease"/>
            <person name="Wu L."/>
            <person name="Ma J."/>
        </authorList>
    </citation>
    <scope>NUCLEOTIDE SEQUENCE [LARGE SCALE GENOMIC DNA]</scope>
    <source>
        <strain evidence="1 2">JCM 15974</strain>
    </source>
</reference>
<dbReference type="Proteomes" id="UP001501758">
    <property type="component" value="Unassembled WGS sequence"/>
</dbReference>
<gene>
    <name evidence="1" type="ORF">GCM10009430_29270</name>
</gene>
<dbReference type="EMBL" id="BAAAGE010000003">
    <property type="protein sequence ID" value="GAA0724656.1"/>
    <property type="molecule type" value="Genomic_DNA"/>
</dbReference>